<dbReference type="Proteomes" id="UP000297385">
    <property type="component" value="Unassembled WGS sequence"/>
</dbReference>
<name>A0A4Y8MRV8_9BURK</name>
<accession>A0A4Y8MRV8</accession>
<dbReference type="GeneID" id="97303121"/>
<evidence type="ECO:0000259" key="2">
    <source>
        <dbReference type="Pfam" id="PF11740"/>
    </source>
</evidence>
<evidence type="ECO:0000256" key="1">
    <source>
        <dbReference type="SAM" id="Coils"/>
    </source>
</evidence>
<gene>
    <name evidence="3" type="ORF">E2553_24925</name>
</gene>
<dbReference type="AlphaFoldDB" id="A0A4Y8MRV8"/>
<feature type="coiled-coil region" evidence="1">
    <location>
        <begin position="165"/>
        <end position="224"/>
    </location>
</feature>
<dbReference type="Pfam" id="PF11740">
    <property type="entry name" value="KfrA_N"/>
    <property type="match status" value="1"/>
</dbReference>
<evidence type="ECO:0000313" key="4">
    <source>
        <dbReference type="Proteomes" id="UP000297385"/>
    </source>
</evidence>
<dbReference type="InterPro" id="IPR021104">
    <property type="entry name" value="KfrA_DNA-bd_N"/>
</dbReference>
<evidence type="ECO:0000313" key="3">
    <source>
        <dbReference type="EMBL" id="TFE40033.1"/>
    </source>
</evidence>
<protein>
    <recommendedName>
        <fullName evidence="2">KfrA N-terminal DNA-binding domain-containing protein</fullName>
    </recommendedName>
</protein>
<sequence>MKSGNPVNPVICGHNGSMGRTPLNSVQTVRIVVQQLLDAAGVAAPVTPLLFRRVVSTRHVRELLGGGDPSWIGRQIRTIEAEVISESAARYKASGLPEPVADSMRGLWLMALEAARREFAAAQADALASVAAAAAERDNANALVVMLQTELADRQKEARERDVRVAQQQAELVQLQQRLAGETDRALRAEAARDQALRASDEARRQHDEELAAVRERYAGLSKQLFAMTDELRQSRAVAQPLPSSQK</sequence>
<feature type="domain" description="KfrA N-terminal DNA-binding" evidence="2">
    <location>
        <begin position="45"/>
        <end position="151"/>
    </location>
</feature>
<comment type="caution">
    <text evidence="3">The sequence shown here is derived from an EMBL/GenBank/DDBJ whole genome shotgun (WGS) entry which is preliminary data.</text>
</comment>
<organism evidence="3 4">
    <name type="scientific">Paraburkholderia dipogonis</name>
    <dbReference type="NCBI Taxonomy" id="1211383"/>
    <lineage>
        <taxon>Bacteria</taxon>
        <taxon>Pseudomonadati</taxon>
        <taxon>Pseudomonadota</taxon>
        <taxon>Betaproteobacteria</taxon>
        <taxon>Burkholderiales</taxon>
        <taxon>Burkholderiaceae</taxon>
        <taxon>Paraburkholderia</taxon>
    </lineage>
</organism>
<dbReference type="EMBL" id="SNVI01000002">
    <property type="protein sequence ID" value="TFE40033.1"/>
    <property type="molecule type" value="Genomic_DNA"/>
</dbReference>
<reference evidence="3 4" key="1">
    <citation type="submission" date="2019-03" db="EMBL/GenBank/DDBJ databases">
        <title>Complete Genome Sequence of Paraburkholderia dipogonis ICMP 19430T, a Nitrogen-fixing Symbiont of the South African Invasive Legume Dipogon lignosus in New Zealand.</title>
        <authorList>
            <person name="De Meyer S.E."/>
        </authorList>
    </citation>
    <scope>NUCLEOTIDE SEQUENCE [LARGE SCALE GENOMIC DNA]</scope>
    <source>
        <strain evidence="3 4">ICMP 19430</strain>
    </source>
</reference>
<proteinExistence type="predicted"/>
<keyword evidence="1" id="KW-0175">Coiled coil</keyword>
<dbReference type="RefSeq" id="WP_134461490.1">
    <property type="nucleotide sequence ID" value="NZ_JBHMFL010000169.1"/>
</dbReference>